<accession>W9WF89</accession>
<dbReference type="SUPFAM" id="SSF53474">
    <property type="entry name" value="alpha/beta-Hydrolases"/>
    <property type="match status" value="1"/>
</dbReference>
<dbReference type="AlphaFoldDB" id="W9WF89"/>
<evidence type="ECO:0000313" key="4">
    <source>
        <dbReference type="Proteomes" id="UP000019471"/>
    </source>
</evidence>
<dbReference type="InterPro" id="IPR029058">
    <property type="entry name" value="AB_hydrolase_fold"/>
</dbReference>
<organism evidence="3 4">
    <name type="scientific">Cladophialophora psammophila CBS 110553</name>
    <dbReference type="NCBI Taxonomy" id="1182543"/>
    <lineage>
        <taxon>Eukaryota</taxon>
        <taxon>Fungi</taxon>
        <taxon>Dikarya</taxon>
        <taxon>Ascomycota</taxon>
        <taxon>Pezizomycotina</taxon>
        <taxon>Eurotiomycetes</taxon>
        <taxon>Chaetothyriomycetidae</taxon>
        <taxon>Chaetothyriales</taxon>
        <taxon>Herpotrichiellaceae</taxon>
        <taxon>Cladophialophora</taxon>
    </lineage>
</organism>
<proteinExistence type="predicted"/>
<evidence type="ECO:0000313" key="3">
    <source>
        <dbReference type="EMBL" id="EXJ63660.1"/>
    </source>
</evidence>
<evidence type="ECO:0000259" key="2">
    <source>
        <dbReference type="Pfam" id="PF07859"/>
    </source>
</evidence>
<dbReference type="eggNOG" id="KOG1515">
    <property type="taxonomic scope" value="Eukaryota"/>
</dbReference>
<evidence type="ECO:0000256" key="1">
    <source>
        <dbReference type="ARBA" id="ARBA00022801"/>
    </source>
</evidence>
<reference evidence="3 4" key="1">
    <citation type="submission" date="2013-03" db="EMBL/GenBank/DDBJ databases">
        <title>The Genome Sequence of Cladophialophora psammophila CBS 110553.</title>
        <authorList>
            <consortium name="The Broad Institute Genomics Platform"/>
            <person name="Cuomo C."/>
            <person name="de Hoog S."/>
            <person name="Gorbushina A."/>
            <person name="Walker B."/>
            <person name="Young S.K."/>
            <person name="Zeng Q."/>
            <person name="Gargeya S."/>
            <person name="Fitzgerald M."/>
            <person name="Haas B."/>
            <person name="Abouelleil A."/>
            <person name="Allen A.W."/>
            <person name="Alvarado L."/>
            <person name="Arachchi H.M."/>
            <person name="Berlin A.M."/>
            <person name="Chapman S.B."/>
            <person name="Gainer-Dewar J."/>
            <person name="Goldberg J."/>
            <person name="Griggs A."/>
            <person name="Gujja S."/>
            <person name="Hansen M."/>
            <person name="Howarth C."/>
            <person name="Imamovic A."/>
            <person name="Ireland A."/>
            <person name="Larimer J."/>
            <person name="McCowan C."/>
            <person name="Murphy C."/>
            <person name="Pearson M."/>
            <person name="Poon T.W."/>
            <person name="Priest M."/>
            <person name="Roberts A."/>
            <person name="Saif S."/>
            <person name="Shea T."/>
            <person name="Sisk P."/>
            <person name="Sykes S."/>
            <person name="Wortman J."/>
            <person name="Nusbaum C."/>
            <person name="Birren B."/>
        </authorList>
    </citation>
    <scope>NUCLEOTIDE SEQUENCE [LARGE SCALE GENOMIC DNA]</scope>
    <source>
        <strain evidence="3 4">CBS 110553</strain>
    </source>
</reference>
<feature type="domain" description="Alpha/beta hydrolase fold-3" evidence="2">
    <location>
        <begin position="90"/>
        <end position="296"/>
    </location>
</feature>
<dbReference type="STRING" id="1182543.W9WF89"/>
<sequence>MPLALDLEFAKVLEPLLPAMANAPKLAVGDVAGKRQALDAFFGPVFGSYPDSQDVTEEKYHVKSSGSFEVPVYRFIKKGTPTTGSNPAIYYLHGGGYIALDVPLYRKRIKDLASRSGVQIFAPDYRVAPEAPYPLPIEDVWAGLQDLSQNAKKYGVDPARIAIMGDSGGGGLAAGLALKARDKALTPPLAKQILVYPMLDDRNTKPIKALEPFGTWTVNDNTTGWQAYLSGKAGSSDVPYYAAAARAPSVEGLPPTYIDVGDLDIFRDEDVEYARRIAAANIHTEFHLYPGVPHGWDLIAPGISVTANALANRIRAMKSI</sequence>
<dbReference type="GO" id="GO:0016787">
    <property type="term" value="F:hydrolase activity"/>
    <property type="evidence" value="ECO:0007669"/>
    <property type="project" value="UniProtKB-KW"/>
</dbReference>
<keyword evidence="4" id="KW-1185">Reference proteome</keyword>
<dbReference type="EMBL" id="AMGX01000025">
    <property type="protein sequence ID" value="EXJ63660.1"/>
    <property type="molecule type" value="Genomic_DNA"/>
</dbReference>
<dbReference type="Gene3D" id="3.40.50.1820">
    <property type="entry name" value="alpha/beta hydrolase"/>
    <property type="match status" value="1"/>
</dbReference>
<dbReference type="Pfam" id="PF07859">
    <property type="entry name" value="Abhydrolase_3"/>
    <property type="match status" value="1"/>
</dbReference>
<dbReference type="GeneID" id="19196110"/>
<protein>
    <recommendedName>
        <fullName evidence="2">Alpha/beta hydrolase fold-3 domain-containing protein</fullName>
    </recommendedName>
</protein>
<comment type="caution">
    <text evidence="3">The sequence shown here is derived from an EMBL/GenBank/DDBJ whole genome shotgun (WGS) entry which is preliminary data.</text>
</comment>
<dbReference type="RefSeq" id="XP_007750183.1">
    <property type="nucleotide sequence ID" value="XM_007751993.1"/>
</dbReference>
<dbReference type="InterPro" id="IPR050300">
    <property type="entry name" value="GDXG_lipolytic_enzyme"/>
</dbReference>
<dbReference type="PANTHER" id="PTHR48081">
    <property type="entry name" value="AB HYDROLASE SUPERFAMILY PROTEIN C4A8.06C"/>
    <property type="match status" value="1"/>
</dbReference>
<dbReference type="PANTHER" id="PTHR48081:SF8">
    <property type="entry name" value="ALPHA_BETA HYDROLASE FOLD-3 DOMAIN-CONTAINING PROTEIN-RELATED"/>
    <property type="match status" value="1"/>
</dbReference>
<dbReference type="Proteomes" id="UP000019471">
    <property type="component" value="Unassembled WGS sequence"/>
</dbReference>
<dbReference type="OrthoDB" id="433474at2759"/>
<dbReference type="InterPro" id="IPR013094">
    <property type="entry name" value="AB_hydrolase_3"/>
</dbReference>
<gene>
    <name evidence="3" type="ORF">A1O5_11421</name>
</gene>
<name>W9WF89_9EURO</name>
<keyword evidence="1" id="KW-0378">Hydrolase</keyword>
<dbReference type="HOGENOM" id="CLU_012494_6_1_1"/>